<accession>A0A3B3BC79</accession>
<reference evidence="4" key="2">
    <citation type="submission" date="2025-09" db="UniProtKB">
        <authorList>
            <consortium name="Ensembl"/>
        </authorList>
    </citation>
    <scope>IDENTIFICATION</scope>
</reference>
<protein>
    <recommendedName>
        <fullName evidence="3">Cadherin N-terminal domain-containing protein</fullName>
    </recommendedName>
</protein>
<dbReference type="GeneTree" id="ENSGT00940000177004"/>
<feature type="signal peptide" evidence="2">
    <location>
        <begin position="1"/>
        <end position="31"/>
    </location>
</feature>
<feature type="domain" description="Cadherin N-terminal" evidence="3">
    <location>
        <begin position="32"/>
        <end position="86"/>
    </location>
</feature>
<feature type="chain" id="PRO_5017239143" description="Cadherin N-terminal domain-containing protein" evidence="2">
    <location>
        <begin position="32"/>
        <end position="103"/>
    </location>
</feature>
<proteinExistence type="predicted"/>
<dbReference type="PaxDb" id="30732-ENSOMEP00000002812"/>
<dbReference type="Pfam" id="PF08266">
    <property type="entry name" value="Cadherin_2"/>
    <property type="match status" value="1"/>
</dbReference>
<name>A0A3B3BC79_ORYME</name>
<evidence type="ECO:0000256" key="2">
    <source>
        <dbReference type="SAM" id="SignalP"/>
    </source>
</evidence>
<evidence type="ECO:0000256" key="1">
    <source>
        <dbReference type="ARBA" id="ARBA00023180"/>
    </source>
</evidence>
<dbReference type="Gene3D" id="2.60.40.60">
    <property type="entry name" value="Cadherins"/>
    <property type="match status" value="1"/>
</dbReference>
<dbReference type="OMA" id="CANRTVC"/>
<dbReference type="AlphaFoldDB" id="A0A3B3BC79"/>
<dbReference type="Ensembl" id="ENSOMET00000011875.1">
    <property type="protein sequence ID" value="ENSOMEP00000002812.1"/>
    <property type="gene ID" value="ENSOMEG00000000083.1"/>
</dbReference>
<sequence length="103" mass="11751">MKQRHRERRGVCANRTVCFVLFAAFWSCALAQLRYSVSEDVDEGTAVGNVAKDLGLERITLKDRAIRVVSGAAELLFRINDADAKVIFIWTYYSYFLVFENGH</sequence>
<keyword evidence="5" id="KW-1185">Reference proteome</keyword>
<evidence type="ECO:0000313" key="5">
    <source>
        <dbReference type="Proteomes" id="UP000261560"/>
    </source>
</evidence>
<reference evidence="4" key="1">
    <citation type="submission" date="2025-08" db="UniProtKB">
        <authorList>
            <consortium name="Ensembl"/>
        </authorList>
    </citation>
    <scope>IDENTIFICATION</scope>
</reference>
<evidence type="ECO:0000313" key="4">
    <source>
        <dbReference type="Ensembl" id="ENSOMEP00000002812.1"/>
    </source>
</evidence>
<organism evidence="4 5">
    <name type="scientific">Oryzias melastigma</name>
    <name type="common">Marine medaka</name>
    <dbReference type="NCBI Taxonomy" id="30732"/>
    <lineage>
        <taxon>Eukaryota</taxon>
        <taxon>Metazoa</taxon>
        <taxon>Chordata</taxon>
        <taxon>Craniata</taxon>
        <taxon>Vertebrata</taxon>
        <taxon>Euteleostomi</taxon>
        <taxon>Actinopterygii</taxon>
        <taxon>Neopterygii</taxon>
        <taxon>Teleostei</taxon>
        <taxon>Neoteleostei</taxon>
        <taxon>Acanthomorphata</taxon>
        <taxon>Ovalentaria</taxon>
        <taxon>Atherinomorphae</taxon>
        <taxon>Beloniformes</taxon>
        <taxon>Adrianichthyidae</taxon>
        <taxon>Oryziinae</taxon>
        <taxon>Oryzias</taxon>
    </lineage>
</organism>
<keyword evidence="1" id="KW-0325">Glycoprotein</keyword>
<evidence type="ECO:0000259" key="3">
    <source>
        <dbReference type="Pfam" id="PF08266"/>
    </source>
</evidence>
<dbReference type="STRING" id="30732.ENSOMEP00000002812"/>
<keyword evidence="2" id="KW-0732">Signal</keyword>
<dbReference type="Proteomes" id="UP000261560">
    <property type="component" value="Unplaced"/>
</dbReference>
<dbReference type="InterPro" id="IPR013164">
    <property type="entry name" value="Cadherin_N"/>
</dbReference>